<gene>
    <name evidence="1" type="ORF">GALL_438140</name>
</gene>
<dbReference type="AlphaFoldDB" id="A0A1J5PTR4"/>
<dbReference type="AntiFam" id="ANF00142">
    <property type="entry name" value="Shadow ORF (opposite yadG)"/>
</dbReference>
<organism evidence="1">
    <name type="scientific">mine drainage metagenome</name>
    <dbReference type="NCBI Taxonomy" id="410659"/>
    <lineage>
        <taxon>unclassified sequences</taxon>
        <taxon>metagenomes</taxon>
        <taxon>ecological metagenomes</taxon>
    </lineage>
</organism>
<accession>A0A1J5PTR4</accession>
<comment type="caution">
    <text evidence="1">The sequence shown here is derived from an EMBL/GenBank/DDBJ whole genome shotgun (WGS) entry which is preliminary data.</text>
</comment>
<protein>
    <submittedName>
        <fullName evidence="1">Uncharacterized protein</fullName>
    </submittedName>
</protein>
<evidence type="ECO:0000313" key="1">
    <source>
        <dbReference type="EMBL" id="OIQ74530.1"/>
    </source>
</evidence>
<dbReference type="EMBL" id="MLJW01002477">
    <property type="protein sequence ID" value="OIQ74530.1"/>
    <property type="molecule type" value="Genomic_DNA"/>
</dbReference>
<dbReference type="AntiFam" id="ANF00095">
    <property type="entry name" value="Shadow ORF (opposite ABC transporters)"/>
</dbReference>
<name>A0A1J5PTR4_9ZZZZ</name>
<proteinExistence type="predicted"/>
<reference evidence="1" key="1">
    <citation type="submission" date="2016-10" db="EMBL/GenBank/DDBJ databases">
        <title>Sequence of Gallionella enrichment culture.</title>
        <authorList>
            <person name="Poehlein A."/>
            <person name="Muehling M."/>
            <person name="Daniel R."/>
        </authorList>
    </citation>
    <scope>NUCLEOTIDE SEQUENCE</scope>
</reference>
<sequence>MAQIHHKIHVVLDHHKRTVLADFWIPVEFFKQVRYTADQARVDPGTGFVQQHQCRLAHEGHGNIHQLLLAVTQFTGFFVGHVANTELVNQRVGPGSQARVSGCKQAAEHGAAMLLRGDDQVVAHTHLAKHLQRLERAPDPATVELQRAAVGDILAIELDAAAVRCDLAQHAVEQGGFARAVGADHAKYFTGHDFKRHTADRLNGTVGFFQAGHLQDRLAGAGQRGVAHAFAPLDVAAWAAAARSAESFLA</sequence>